<dbReference type="GO" id="GO:0008171">
    <property type="term" value="F:O-methyltransferase activity"/>
    <property type="evidence" value="ECO:0007669"/>
    <property type="project" value="TreeGrafter"/>
</dbReference>
<keyword evidence="1" id="KW-0808">Transferase</keyword>
<dbReference type="Pfam" id="PF13578">
    <property type="entry name" value="Methyltransf_24"/>
    <property type="match status" value="1"/>
</dbReference>
<dbReference type="InterPro" id="IPR029063">
    <property type="entry name" value="SAM-dependent_MTases_sf"/>
</dbReference>
<dbReference type="SUPFAM" id="SSF53335">
    <property type="entry name" value="S-adenosyl-L-methionine-dependent methyltransferases"/>
    <property type="match status" value="1"/>
</dbReference>
<evidence type="ECO:0000313" key="2">
    <source>
        <dbReference type="Proteomes" id="UP000679220"/>
    </source>
</evidence>
<protein>
    <submittedName>
        <fullName evidence="1">Class I SAM-dependent methyltransferase</fullName>
        <ecNumber evidence="1">2.1.1.-</ecNumber>
    </submittedName>
</protein>
<dbReference type="Gene3D" id="3.40.50.150">
    <property type="entry name" value="Vaccinia Virus protein VP39"/>
    <property type="match status" value="1"/>
</dbReference>
<proteinExistence type="predicted"/>
<organism evidence="1 2">
    <name type="scientific">Carboxylicivirga sediminis</name>
    <dbReference type="NCBI Taxonomy" id="2006564"/>
    <lineage>
        <taxon>Bacteria</taxon>
        <taxon>Pseudomonadati</taxon>
        <taxon>Bacteroidota</taxon>
        <taxon>Bacteroidia</taxon>
        <taxon>Marinilabiliales</taxon>
        <taxon>Marinilabiliaceae</taxon>
        <taxon>Carboxylicivirga</taxon>
    </lineage>
</organism>
<dbReference type="EC" id="2.1.1.-" evidence="1"/>
<reference evidence="1" key="1">
    <citation type="journal article" date="2018" name="Int. J. Syst. Evol. Microbiol.">
        <title>Carboxylicivirga sediminis sp. nov., isolated from coastal sediment.</title>
        <authorList>
            <person name="Wang F.Q."/>
            <person name="Ren L.H."/>
            <person name="Zou R.J."/>
            <person name="Sun Y.Z."/>
            <person name="Liu X.J."/>
            <person name="Jiang F."/>
            <person name="Liu L.J."/>
        </authorList>
    </citation>
    <scope>NUCLEOTIDE SEQUENCE</scope>
    <source>
        <strain evidence="1">JR1</strain>
    </source>
</reference>
<dbReference type="GO" id="GO:0032259">
    <property type="term" value="P:methylation"/>
    <property type="evidence" value="ECO:0007669"/>
    <property type="project" value="UniProtKB-KW"/>
</dbReference>
<accession>A0A941FAV2</accession>
<comment type="caution">
    <text evidence="1">The sequence shown here is derived from an EMBL/GenBank/DDBJ whole genome shotgun (WGS) entry which is preliminary data.</text>
</comment>
<dbReference type="RefSeq" id="WP_212193321.1">
    <property type="nucleotide sequence ID" value="NZ_JAGTAR010000060.1"/>
</dbReference>
<dbReference type="Proteomes" id="UP000679220">
    <property type="component" value="Unassembled WGS sequence"/>
</dbReference>
<reference evidence="1" key="2">
    <citation type="submission" date="2021-04" db="EMBL/GenBank/DDBJ databases">
        <authorList>
            <person name="Zhang T."/>
            <person name="Zhang Y."/>
            <person name="Lu D."/>
            <person name="Zuo D."/>
            <person name="Du Z."/>
        </authorList>
    </citation>
    <scope>NUCLEOTIDE SEQUENCE</scope>
    <source>
        <strain evidence="1">JR1</strain>
    </source>
</reference>
<dbReference type="PANTHER" id="PTHR43836">
    <property type="entry name" value="CATECHOL O-METHYLTRANSFERASE 1-RELATED"/>
    <property type="match status" value="1"/>
</dbReference>
<evidence type="ECO:0000313" key="1">
    <source>
        <dbReference type="EMBL" id="MBR8538298.1"/>
    </source>
</evidence>
<sequence length="262" mass="30430">MNFFQIRSYIKYCLKSRYRKGYGLHSPFVFELVRDVFYCKYPFYAFDEIKAFKRQLLYSNETFEMVDYGAGSVNFKGKTRKLSLLVNRSSIASKYGELLFRLITHLKPDNILELGTSIGMSASYFALADRRREVNTIEGCSVTAGYAKRTFDALKCDNVNQFVGQFTDVLPGLVAKHAQLDFVFFDGHHDKQATLDYFNLCLLKAGNNSVFVFDDIHWSKGMEEAWEIIYKHPKVTVSLDLFQVGIVFFRQECQKQHFVVKY</sequence>
<name>A0A941FAV2_9BACT</name>
<keyword evidence="2" id="KW-1185">Reference proteome</keyword>
<dbReference type="EMBL" id="JAGTAR010000060">
    <property type="protein sequence ID" value="MBR8538298.1"/>
    <property type="molecule type" value="Genomic_DNA"/>
</dbReference>
<dbReference type="PANTHER" id="PTHR43836:SF2">
    <property type="entry name" value="CATECHOL O-METHYLTRANSFERASE 1-RELATED"/>
    <property type="match status" value="1"/>
</dbReference>
<dbReference type="AlphaFoldDB" id="A0A941FAV2"/>
<keyword evidence="1" id="KW-0489">Methyltransferase</keyword>
<gene>
    <name evidence="1" type="ORF">KDU71_22195</name>
</gene>